<dbReference type="Pfam" id="PF20209">
    <property type="entry name" value="DUF6570"/>
    <property type="match status" value="1"/>
</dbReference>
<protein>
    <submittedName>
        <fullName evidence="2">24635_t:CDS:1</fullName>
    </submittedName>
</protein>
<organism evidence="2 3">
    <name type="scientific">Gigaspora margarita</name>
    <dbReference type="NCBI Taxonomy" id="4874"/>
    <lineage>
        <taxon>Eukaryota</taxon>
        <taxon>Fungi</taxon>
        <taxon>Fungi incertae sedis</taxon>
        <taxon>Mucoromycota</taxon>
        <taxon>Glomeromycotina</taxon>
        <taxon>Glomeromycetes</taxon>
        <taxon>Diversisporales</taxon>
        <taxon>Gigasporaceae</taxon>
        <taxon>Gigaspora</taxon>
    </lineage>
</organism>
<feature type="domain" description="DUF6570" evidence="1">
    <location>
        <begin position="30"/>
        <end position="73"/>
    </location>
</feature>
<sequence length="92" mass="10493">MCTAKQNAMCDIINLALVINVVRDKLTQKRFLLGNDMDPEEVTTELPQLSQIEEILIAQVLPMLTVFKLKGGRLSYRDCNAFHDFKVKRANI</sequence>
<evidence type="ECO:0000259" key="1">
    <source>
        <dbReference type="Pfam" id="PF20209"/>
    </source>
</evidence>
<name>A0ABN7VEG3_GIGMA</name>
<dbReference type="EMBL" id="CAJVQB010013667">
    <property type="protein sequence ID" value="CAG8763672.1"/>
    <property type="molecule type" value="Genomic_DNA"/>
</dbReference>
<keyword evidence="3" id="KW-1185">Reference proteome</keyword>
<evidence type="ECO:0000313" key="2">
    <source>
        <dbReference type="EMBL" id="CAG8763672.1"/>
    </source>
</evidence>
<proteinExistence type="predicted"/>
<evidence type="ECO:0000313" key="3">
    <source>
        <dbReference type="Proteomes" id="UP000789901"/>
    </source>
</evidence>
<accession>A0ABN7VEG3</accession>
<dbReference type="InterPro" id="IPR046700">
    <property type="entry name" value="DUF6570"/>
</dbReference>
<gene>
    <name evidence="2" type="ORF">GMARGA_LOCUS17769</name>
</gene>
<reference evidence="2 3" key="1">
    <citation type="submission" date="2021-06" db="EMBL/GenBank/DDBJ databases">
        <authorList>
            <person name="Kallberg Y."/>
            <person name="Tangrot J."/>
            <person name="Rosling A."/>
        </authorList>
    </citation>
    <scope>NUCLEOTIDE SEQUENCE [LARGE SCALE GENOMIC DNA]</scope>
    <source>
        <strain evidence="2 3">120-4 pot B 10/14</strain>
    </source>
</reference>
<comment type="caution">
    <text evidence="2">The sequence shown here is derived from an EMBL/GenBank/DDBJ whole genome shotgun (WGS) entry which is preliminary data.</text>
</comment>
<dbReference type="Proteomes" id="UP000789901">
    <property type="component" value="Unassembled WGS sequence"/>
</dbReference>